<sequence>MSKGVVCFCARSTVHFSSPICIDWHLGPPAFGGRYVRQLAVRSAL</sequence>
<dbReference type="HOGENOM" id="CLU_3226760_0_0_10"/>
<feature type="non-terminal residue" evidence="1">
    <location>
        <position position="45"/>
    </location>
</feature>
<protein>
    <submittedName>
        <fullName evidence="1">Uncharacterized protein</fullName>
    </submittedName>
</protein>
<evidence type="ECO:0000313" key="2">
    <source>
        <dbReference type="Proteomes" id="UP000005113"/>
    </source>
</evidence>
<dbReference type="Proteomes" id="UP000005113">
    <property type="component" value="Unassembled WGS sequence"/>
</dbReference>
<proteinExistence type="predicted"/>
<accession>J0PAS7</accession>
<gene>
    <name evidence="1" type="ORF">SapgrDRAFT_3084</name>
</gene>
<organism evidence="1 2">
    <name type="scientific">Saprospira grandis DSM 2844</name>
    <dbReference type="NCBI Taxonomy" id="694433"/>
    <lineage>
        <taxon>Bacteria</taxon>
        <taxon>Pseudomonadati</taxon>
        <taxon>Bacteroidota</taxon>
        <taxon>Saprospiria</taxon>
        <taxon>Saprospirales</taxon>
        <taxon>Saprospiraceae</taxon>
        <taxon>Saprospira</taxon>
    </lineage>
</organism>
<reference evidence="2" key="1">
    <citation type="journal article" date="2012" name="Stand. Genomic Sci.">
        <title>Permanent draft genome sequence of the gliding predator Saprospira grandis strain Sa g1 (= HR1).</title>
        <authorList>
            <person name="Mavromatis K."/>
            <person name="Chertkov O."/>
            <person name="Lapidus A."/>
            <person name="Nolan M."/>
            <person name="Lucas S."/>
            <person name="Tice H."/>
            <person name="Del Rio T.G."/>
            <person name="Cheng J.F."/>
            <person name="Han C."/>
            <person name="Tapia R."/>
            <person name="Bruce D."/>
            <person name="Goodwin L.A."/>
            <person name="Pitluck S."/>
            <person name="Huntemann M."/>
            <person name="Liolios K."/>
            <person name="Pagani I."/>
            <person name="Ivanova N."/>
            <person name="Mikhailova N."/>
            <person name="Pati A."/>
            <person name="Chen A."/>
            <person name="Palaniappan K."/>
            <person name="Land M."/>
            <person name="Brambilla E.M."/>
            <person name="Rohde M."/>
            <person name="Spring S."/>
            <person name="Goker M."/>
            <person name="Detter J.C."/>
            <person name="Bristow J."/>
            <person name="Eisen J.A."/>
            <person name="Markowitz V."/>
            <person name="Hugenholtz P."/>
            <person name="Kyrpides N.C."/>
            <person name="Klenk H.P."/>
            <person name="Woyke T."/>
        </authorList>
    </citation>
    <scope>NUCLEOTIDE SEQUENCE [LARGE SCALE GENOMIC DNA]</scope>
    <source>
        <strain evidence="2">DSM 2844</strain>
    </source>
</reference>
<dbReference type="EMBL" id="JH719942">
    <property type="protein sequence ID" value="EJF54732.1"/>
    <property type="molecule type" value="Genomic_DNA"/>
</dbReference>
<name>J0PAS7_9BACT</name>
<evidence type="ECO:0000313" key="1">
    <source>
        <dbReference type="EMBL" id="EJF54732.1"/>
    </source>
</evidence>
<dbReference type="AlphaFoldDB" id="J0PAS7"/>